<gene>
    <name evidence="1" type="ORF">HCU74_08160</name>
</gene>
<dbReference type="RefSeq" id="WP_168449887.1">
    <property type="nucleotide sequence ID" value="NZ_JAAWWK010000002.1"/>
</dbReference>
<evidence type="ECO:0000313" key="1">
    <source>
        <dbReference type="EMBL" id="NKI17388.1"/>
    </source>
</evidence>
<keyword evidence="2" id="KW-1185">Reference proteome</keyword>
<proteinExistence type="predicted"/>
<reference evidence="1 2" key="1">
    <citation type="submission" date="2020-04" db="EMBL/GenBank/DDBJ databases">
        <authorList>
            <person name="Yoon J."/>
        </authorList>
    </citation>
    <scope>NUCLEOTIDE SEQUENCE [LARGE SCALE GENOMIC DNA]</scope>
    <source>
        <strain evidence="1 2">KMU-166</strain>
    </source>
</reference>
<dbReference type="InterPro" id="IPR012441">
    <property type="entry name" value="DUF1643"/>
</dbReference>
<comment type="caution">
    <text evidence="1">The sequence shown here is derived from an EMBL/GenBank/DDBJ whole genome shotgun (WGS) entry which is preliminary data.</text>
</comment>
<dbReference type="Proteomes" id="UP000765845">
    <property type="component" value="Unassembled WGS sequence"/>
</dbReference>
<sequence length="186" mass="21301">MNELAFIEPEIHKAATLSHCGKLRWSLRRWWRVDSRVCWVMLNPSTADASADDPTLKRCIHFSRAWGYGGLIVVNLYPFRSPSPADCRRWADWESNGPDWHVRDVLMRNEAIVVEACQSSDLIVVAWGNQPWAMACSEHMLEAIQENIDKPLHCLGITKNGSPKHPMARGKHRAPVDQQPVIWRNI</sequence>
<name>A0ABX1GG24_9GAMM</name>
<accession>A0ABX1GG24</accession>
<organism evidence="1 2">
    <name type="scientific">Spongiibacter thalassae</name>
    <dbReference type="NCBI Taxonomy" id="2721624"/>
    <lineage>
        <taxon>Bacteria</taxon>
        <taxon>Pseudomonadati</taxon>
        <taxon>Pseudomonadota</taxon>
        <taxon>Gammaproteobacteria</taxon>
        <taxon>Cellvibrionales</taxon>
        <taxon>Spongiibacteraceae</taxon>
        <taxon>Spongiibacter</taxon>
    </lineage>
</organism>
<protein>
    <submittedName>
        <fullName evidence="1">DUF1643 domain-containing protein</fullName>
    </submittedName>
</protein>
<evidence type="ECO:0000313" key="2">
    <source>
        <dbReference type="Proteomes" id="UP000765845"/>
    </source>
</evidence>
<dbReference type="EMBL" id="JAAWWK010000002">
    <property type="protein sequence ID" value="NKI17388.1"/>
    <property type="molecule type" value="Genomic_DNA"/>
</dbReference>
<dbReference type="Pfam" id="PF07799">
    <property type="entry name" value="DUF1643"/>
    <property type="match status" value="1"/>
</dbReference>